<dbReference type="InterPro" id="IPR006710">
    <property type="entry name" value="Glyco_hydro_43"/>
</dbReference>
<keyword evidence="2" id="KW-0624">Polysaccharide degradation</keyword>
<feature type="site" description="Important for catalytic activity, responsible for pKa modulation of the active site Glu and correct orientation of both the proton donor and substrate" evidence="7">
    <location>
        <position position="165"/>
    </location>
</feature>
<dbReference type="PATRIC" id="fig|748449.3.peg.1276"/>
<dbReference type="InterPro" id="IPR023296">
    <property type="entry name" value="Glyco_hydro_beta-prop_sf"/>
</dbReference>
<dbReference type="InterPro" id="IPR052176">
    <property type="entry name" value="Glycosyl_Hydrlase_43_Enz"/>
</dbReference>
<evidence type="ECO:0000256" key="4">
    <source>
        <dbReference type="ARBA" id="ARBA00023277"/>
    </source>
</evidence>
<evidence type="ECO:0000256" key="3">
    <source>
        <dbReference type="ARBA" id="ARBA00022801"/>
    </source>
</evidence>
<dbReference type="Proteomes" id="UP000010880">
    <property type="component" value="Chromosome"/>
</dbReference>
<dbReference type="Pfam" id="PF04616">
    <property type="entry name" value="Glyco_hydro_43"/>
    <property type="match status" value="1"/>
</dbReference>
<evidence type="ECO:0000313" key="9">
    <source>
        <dbReference type="EMBL" id="AGB41264.1"/>
    </source>
</evidence>
<keyword evidence="10" id="KW-1185">Reference proteome</keyword>
<keyword evidence="4" id="KW-0119">Carbohydrate metabolism</keyword>
<dbReference type="KEGG" id="hhl:Halha_1319"/>
<gene>
    <name evidence="9" type="ordered locus">Halha_1319</name>
</gene>
<dbReference type="PANTHER" id="PTHR43772:SF2">
    <property type="entry name" value="PUTATIVE (AFU_ORTHOLOGUE AFUA_2G04480)-RELATED"/>
    <property type="match status" value="1"/>
</dbReference>
<dbReference type="Gene3D" id="2.115.10.20">
    <property type="entry name" value="Glycosyl hydrolase domain, family 43"/>
    <property type="match status" value="1"/>
</dbReference>
<dbReference type="STRING" id="748449.Halha_1319"/>
<keyword evidence="2" id="KW-0858">Xylan degradation</keyword>
<dbReference type="AlphaFoldDB" id="L0KA66"/>
<sequence length="353" mass="39995">MSKKFTIKLSMVICTLLVFSFSNTIHGFWLFDIFTGGDKMEKTYTNPVGGITNIGDPYVLKYNGRYYLYATSAPSIGFKVWTSKNLVDWKEKGLALDSSLKGNKWGRGDFWAPEVEYYQGKFYMTYSARDKKGHLQIALAASDNPLGPFKNVKAPLFNRGKSYIDGHIFVDDDGTPYLYYVKDCSENIINGKHISQIYVQEMSKDLTTLKGEPTLAIEPSQSWEGIKKDWQWNEGPYVLKHNEIYYLMYSANVYSSSDYAIGYATAPSPLGPWKKYNKNPILSKNMEKGISGPGHNSVTTSLDGSKMYIVYHTHTYPKFPSGNRTVNIDLMYFEDGILKVDGPTRSPQPMPNN</sequence>
<evidence type="ECO:0000256" key="2">
    <source>
        <dbReference type="ARBA" id="ARBA00022651"/>
    </source>
</evidence>
<dbReference type="GO" id="GO:0045493">
    <property type="term" value="P:xylan catabolic process"/>
    <property type="evidence" value="ECO:0007669"/>
    <property type="project" value="UniProtKB-KW"/>
</dbReference>
<dbReference type="RefSeq" id="WP_015326986.1">
    <property type="nucleotide sequence ID" value="NC_019978.1"/>
</dbReference>
<proteinExistence type="inferred from homology"/>
<reference evidence="10" key="1">
    <citation type="submission" date="2012-02" db="EMBL/GenBank/DDBJ databases">
        <title>The complete genome of Halobacteroides halobius DSM 5150.</title>
        <authorList>
            <person name="Lucas S."/>
            <person name="Copeland A."/>
            <person name="Lapidus A."/>
            <person name="Glavina del Rio T."/>
            <person name="Dalin E."/>
            <person name="Tice H."/>
            <person name="Bruce D."/>
            <person name="Goodwin L."/>
            <person name="Pitluck S."/>
            <person name="Peters L."/>
            <person name="Mikhailova N."/>
            <person name="Gu W."/>
            <person name="Kyrpides N."/>
            <person name="Mavromatis K."/>
            <person name="Ivanova N."/>
            <person name="Brettin T."/>
            <person name="Detter J.C."/>
            <person name="Han C."/>
            <person name="Larimer F."/>
            <person name="Land M."/>
            <person name="Hauser L."/>
            <person name="Markowitz V."/>
            <person name="Cheng J.-F."/>
            <person name="Hugenholtz P."/>
            <person name="Woyke T."/>
            <person name="Wu D."/>
            <person name="Tindall B."/>
            <person name="Pomrenke H."/>
            <person name="Brambilla E."/>
            <person name="Klenk H.-P."/>
            <person name="Eisen J.A."/>
        </authorList>
    </citation>
    <scope>NUCLEOTIDE SEQUENCE [LARGE SCALE GENOMIC DNA]</scope>
    <source>
        <strain evidence="10">ATCC 35273 / DSM 5150 / MD-1</strain>
    </source>
</reference>
<dbReference type="eggNOG" id="COG3940">
    <property type="taxonomic scope" value="Bacteria"/>
</dbReference>
<organism evidence="9 10">
    <name type="scientific">Halobacteroides halobius (strain ATCC 35273 / DSM 5150 / MD-1)</name>
    <dbReference type="NCBI Taxonomy" id="748449"/>
    <lineage>
        <taxon>Bacteria</taxon>
        <taxon>Bacillati</taxon>
        <taxon>Bacillota</taxon>
        <taxon>Clostridia</taxon>
        <taxon>Halanaerobiales</taxon>
        <taxon>Halobacteroidaceae</taxon>
        <taxon>Halobacteroides</taxon>
    </lineage>
</organism>
<comment type="similarity">
    <text evidence="1 8">Belongs to the glycosyl hydrolase 43 family.</text>
</comment>
<evidence type="ECO:0000256" key="6">
    <source>
        <dbReference type="PIRSR" id="PIRSR606710-1"/>
    </source>
</evidence>
<dbReference type="PANTHER" id="PTHR43772">
    <property type="entry name" value="ENDO-1,4-BETA-XYLANASE"/>
    <property type="match status" value="1"/>
</dbReference>
<dbReference type="HOGENOM" id="CLU_009397_4_0_9"/>
<evidence type="ECO:0000256" key="1">
    <source>
        <dbReference type="ARBA" id="ARBA00009865"/>
    </source>
</evidence>
<dbReference type="EMBL" id="CP003359">
    <property type="protein sequence ID" value="AGB41264.1"/>
    <property type="molecule type" value="Genomic_DNA"/>
</dbReference>
<dbReference type="SUPFAM" id="SSF75005">
    <property type="entry name" value="Arabinanase/levansucrase/invertase"/>
    <property type="match status" value="1"/>
</dbReference>
<evidence type="ECO:0000256" key="8">
    <source>
        <dbReference type="RuleBase" id="RU361187"/>
    </source>
</evidence>
<dbReference type="CDD" id="cd08991">
    <property type="entry name" value="GH43_HoAraf43-like"/>
    <property type="match status" value="1"/>
</dbReference>
<evidence type="ECO:0000256" key="5">
    <source>
        <dbReference type="ARBA" id="ARBA00023295"/>
    </source>
</evidence>
<evidence type="ECO:0000313" key="10">
    <source>
        <dbReference type="Proteomes" id="UP000010880"/>
    </source>
</evidence>
<dbReference type="GO" id="GO:0004553">
    <property type="term" value="F:hydrolase activity, hydrolyzing O-glycosyl compounds"/>
    <property type="evidence" value="ECO:0007669"/>
    <property type="project" value="InterPro"/>
</dbReference>
<name>L0KA66_HALHC</name>
<keyword evidence="5 8" id="KW-0326">Glycosidase</keyword>
<accession>L0KA66</accession>
<protein>
    <submittedName>
        <fullName evidence="9">Putative beta-xylosidase</fullName>
    </submittedName>
</protein>
<feature type="active site" description="Proton acceptor" evidence="6">
    <location>
        <position position="56"/>
    </location>
</feature>
<feature type="active site" description="Proton donor" evidence="6">
    <location>
        <position position="234"/>
    </location>
</feature>
<keyword evidence="3 8" id="KW-0378">Hydrolase</keyword>
<evidence type="ECO:0000256" key="7">
    <source>
        <dbReference type="PIRSR" id="PIRSR606710-2"/>
    </source>
</evidence>